<gene>
    <name evidence="6" type="ORF">MGWOODY_Smn132</name>
</gene>
<dbReference type="SUPFAM" id="SSF52540">
    <property type="entry name" value="P-loop containing nucleoside triphosphate hydrolases"/>
    <property type="match status" value="2"/>
</dbReference>
<keyword evidence="2" id="KW-0813">Transport</keyword>
<dbReference type="EMBL" id="CZQE01000205">
    <property type="protein sequence ID" value="CUS45073.1"/>
    <property type="molecule type" value="Genomic_DNA"/>
</dbReference>
<evidence type="ECO:0000256" key="3">
    <source>
        <dbReference type="ARBA" id="ARBA00022741"/>
    </source>
</evidence>
<sequence length="514" mass="53126">MTLYAVERLGVAIGGTSLVHDVGFAIEPGGCTALVGASGSGKSLSCLAPFGLSAGVASGSARFDGHELVGLGDAGLRPIRARAGFVFQHPLTALTPHLKIGAQLTEAAMALGGPRPGRAALAAMLDRVGLVAPETRLDAYPHRLSGGERQRVLIAAAIAHGPSLLVADEPTSALDAHLRHAIIDVLARLRDDGLGLLMVSHDLALVARHADRVVVLDAGRVVEAGLADDVMTHPASNAARALIAASPRLGDPAPDLPATGGLLAEARDIHVGFRAPGWRGSLVAAVDGVSLTLAEGEALAIVGASGSGKSTLARAIGRIGPCDAGDVRWRGESLPPRRAMRREHRARMQAVFQDPVASLDPQWTVAESVAEPLRYLMPGLTAAERRGRAIDALETVELGAGFADRRPAGLSGGQAQRVAIARALVASPDLLILDEATSALDVLVAERILDLLERLQRSRGLAILMITHDIAVARRLCHRIAVMEAGRIVEVGPADSIVAAPRSAAVKALVAASG</sequence>
<evidence type="ECO:0000256" key="2">
    <source>
        <dbReference type="ARBA" id="ARBA00022448"/>
    </source>
</evidence>
<dbReference type="PANTHER" id="PTHR43776">
    <property type="entry name" value="TRANSPORT ATP-BINDING PROTEIN"/>
    <property type="match status" value="1"/>
</dbReference>
<dbReference type="AlphaFoldDB" id="A0A160TKF1"/>
<comment type="similarity">
    <text evidence="1">Belongs to the ABC transporter superfamily.</text>
</comment>
<dbReference type="SMART" id="SM00382">
    <property type="entry name" value="AAA"/>
    <property type="match status" value="2"/>
</dbReference>
<evidence type="ECO:0000259" key="5">
    <source>
        <dbReference type="PROSITE" id="PS50893"/>
    </source>
</evidence>
<organism evidence="6">
    <name type="scientific">hydrothermal vent metagenome</name>
    <dbReference type="NCBI Taxonomy" id="652676"/>
    <lineage>
        <taxon>unclassified sequences</taxon>
        <taxon>metagenomes</taxon>
        <taxon>ecological metagenomes</taxon>
    </lineage>
</organism>
<keyword evidence="4 6" id="KW-0067">ATP-binding</keyword>
<name>A0A160TKF1_9ZZZZ</name>
<dbReference type="GO" id="GO:0055085">
    <property type="term" value="P:transmembrane transport"/>
    <property type="evidence" value="ECO:0007669"/>
    <property type="project" value="UniProtKB-ARBA"/>
</dbReference>
<dbReference type="PROSITE" id="PS50893">
    <property type="entry name" value="ABC_TRANSPORTER_2"/>
    <property type="match status" value="2"/>
</dbReference>
<dbReference type="GO" id="GO:0016887">
    <property type="term" value="F:ATP hydrolysis activity"/>
    <property type="evidence" value="ECO:0007669"/>
    <property type="project" value="InterPro"/>
</dbReference>
<evidence type="ECO:0000313" key="6">
    <source>
        <dbReference type="EMBL" id="CUS45073.1"/>
    </source>
</evidence>
<dbReference type="Pfam" id="PF00005">
    <property type="entry name" value="ABC_tran"/>
    <property type="match status" value="2"/>
</dbReference>
<proteinExistence type="inferred from homology"/>
<feature type="domain" description="ABC transporter" evidence="5">
    <location>
        <begin position="1"/>
        <end position="243"/>
    </location>
</feature>
<protein>
    <submittedName>
        <fullName evidence="6">Dipeptide transport ATP-binding protein DppD (TC 3.A.1.5.2)</fullName>
    </submittedName>
</protein>
<evidence type="ECO:0000256" key="4">
    <source>
        <dbReference type="ARBA" id="ARBA00022840"/>
    </source>
</evidence>
<feature type="domain" description="ABC transporter" evidence="5">
    <location>
        <begin position="266"/>
        <end position="510"/>
    </location>
</feature>
<dbReference type="InterPro" id="IPR027417">
    <property type="entry name" value="P-loop_NTPase"/>
</dbReference>
<reference evidence="6" key="1">
    <citation type="submission" date="2015-10" db="EMBL/GenBank/DDBJ databases">
        <authorList>
            <person name="Gilbert D.G."/>
        </authorList>
    </citation>
    <scope>NUCLEOTIDE SEQUENCE</scope>
</reference>
<dbReference type="CDD" id="cd03257">
    <property type="entry name" value="ABC_NikE_OppD_transporters"/>
    <property type="match status" value="2"/>
</dbReference>
<dbReference type="InterPro" id="IPR050319">
    <property type="entry name" value="ABC_transp_ATP-bind"/>
</dbReference>
<dbReference type="Gene3D" id="3.40.50.300">
    <property type="entry name" value="P-loop containing nucleotide triphosphate hydrolases"/>
    <property type="match status" value="2"/>
</dbReference>
<evidence type="ECO:0000256" key="1">
    <source>
        <dbReference type="ARBA" id="ARBA00005417"/>
    </source>
</evidence>
<dbReference type="InterPro" id="IPR003439">
    <property type="entry name" value="ABC_transporter-like_ATP-bd"/>
</dbReference>
<dbReference type="GO" id="GO:0005524">
    <property type="term" value="F:ATP binding"/>
    <property type="evidence" value="ECO:0007669"/>
    <property type="project" value="UniProtKB-KW"/>
</dbReference>
<accession>A0A160TKF1</accession>
<keyword evidence="3" id="KW-0547">Nucleotide-binding</keyword>
<dbReference type="InterPro" id="IPR017871">
    <property type="entry name" value="ABC_transporter-like_CS"/>
</dbReference>
<dbReference type="PANTHER" id="PTHR43776:SF7">
    <property type="entry name" value="D,D-DIPEPTIDE TRANSPORT ATP-BINDING PROTEIN DDPF-RELATED"/>
    <property type="match status" value="1"/>
</dbReference>
<dbReference type="InterPro" id="IPR003593">
    <property type="entry name" value="AAA+_ATPase"/>
</dbReference>
<dbReference type="PROSITE" id="PS00211">
    <property type="entry name" value="ABC_TRANSPORTER_1"/>
    <property type="match status" value="2"/>
</dbReference>